<comment type="caution">
    <text evidence="10">The sequence shown here is derived from an EMBL/GenBank/DDBJ whole genome shotgun (WGS) entry which is preliminary data.</text>
</comment>
<organism evidence="10 11">
    <name type="scientific">Pristionchus entomophagus</name>
    <dbReference type="NCBI Taxonomy" id="358040"/>
    <lineage>
        <taxon>Eukaryota</taxon>
        <taxon>Metazoa</taxon>
        <taxon>Ecdysozoa</taxon>
        <taxon>Nematoda</taxon>
        <taxon>Chromadorea</taxon>
        <taxon>Rhabditida</taxon>
        <taxon>Rhabditina</taxon>
        <taxon>Diplogasteromorpha</taxon>
        <taxon>Diplogasteroidea</taxon>
        <taxon>Neodiplogasteridae</taxon>
        <taxon>Pristionchus</taxon>
    </lineage>
</organism>
<keyword evidence="2" id="KW-0479">Metal-binding</keyword>
<dbReference type="GO" id="GO:0004879">
    <property type="term" value="F:nuclear receptor activity"/>
    <property type="evidence" value="ECO:0007669"/>
    <property type="project" value="TreeGrafter"/>
</dbReference>
<keyword evidence="3" id="KW-0863">Zinc-finger</keyword>
<comment type="similarity">
    <text evidence="1">Belongs to the nuclear hormone receptor family.</text>
</comment>
<dbReference type="GO" id="GO:0045944">
    <property type="term" value="P:positive regulation of transcription by RNA polymerase II"/>
    <property type="evidence" value="ECO:0007669"/>
    <property type="project" value="TreeGrafter"/>
</dbReference>
<dbReference type="AlphaFoldDB" id="A0AAV5U121"/>
<evidence type="ECO:0000313" key="11">
    <source>
        <dbReference type="Proteomes" id="UP001432027"/>
    </source>
</evidence>
<dbReference type="PROSITE" id="PS51843">
    <property type="entry name" value="NR_LBD"/>
    <property type="match status" value="1"/>
</dbReference>
<dbReference type="PANTHER" id="PTHR24082:SF508">
    <property type="entry name" value="NUCLEAR HORMONE RECEPTOR FAMILY MEMBER NHR-48"/>
    <property type="match status" value="1"/>
</dbReference>
<name>A0AAV5U121_9BILA</name>
<dbReference type="Proteomes" id="UP001432027">
    <property type="component" value="Unassembled WGS sequence"/>
</dbReference>
<keyword evidence="5" id="KW-0805">Transcription regulation</keyword>
<evidence type="ECO:0000256" key="6">
    <source>
        <dbReference type="ARBA" id="ARBA00023125"/>
    </source>
</evidence>
<evidence type="ECO:0000313" key="10">
    <source>
        <dbReference type="EMBL" id="GMT00134.1"/>
    </source>
</evidence>
<dbReference type="InterPro" id="IPR050234">
    <property type="entry name" value="Nuclear_hormone_rcpt_NR1"/>
</dbReference>
<dbReference type="SMART" id="SM00430">
    <property type="entry name" value="HOLI"/>
    <property type="match status" value="1"/>
</dbReference>
<dbReference type="PANTHER" id="PTHR24082">
    <property type="entry name" value="NUCLEAR HORMONE RECEPTOR"/>
    <property type="match status" value="1"/>
</dbReference>
<evidence type="ECO:0000256" key="1">
    <source>
        <dbReference type="ARBA" id="ARBA00005993"/>
    </source>
</evidence>
<dbReference type="Gene3D" id="1.10.565.10">
    <property type="entry name" value="Retinoid X Receptor"/>
    <property type="match status" value="1"/>
</dbReference>
<dbReference type="Pfam" id="PF00104">
    <property type="entry name" value="Hormone_recep"/>
    <property type="match status" value="1"/>
</dbReference>
<dbReference type="InterPro" id="IPR000536">
    <property type="entry name" value="Nucl_hrmn_rcpt_lig-bd"/>
</dbReference>
<accession>A0AAV5U121</accession>
<dbReference type="GO" id="GO:0000978">
    <property type="term" value="F:RNA polymerase II cis-regulatory region sequence-specific DNA binding"/>
    <property type="evidence" value="ECO:0007669"/>
    <property type="project" value="TreeGrafter"/>
</dbReference>
<protein>
    <recommendedName>
        <fullName evidence="9">NR LBD domain-containing protein</fullName>
    </recommendedName>
</protein>
<evidence type="ECO:0000256" key="3">
    <source>
        <dbReference type="ARBA" id="ARBA00022771"/>
    </source>
</evidence>
<dbReference type="InterPro" id="IPR035500">
    <property type="entry name" value="NHR-like_dom_sf"/>
</dbReference>
<dbReference type="GO" id="GO:0000122">
    <property type="term" value="P:negative regulation of transcription by RNA polymerase II"/>
    <property type="evidence" value="ECO:0007669"/>
    <property type="project" value="TreeGrafter"/>
</dbReference>
<keyword evidence="8" id="KW-0675">Receptor</keyword>
<keyword evidence="11" id="KW-1185">Reference proteome</keyword>
<evidence type="ECO:0000256" key="5">
    <source>
        <dbReference type="ARBA" id="ARBA00023015"/>
    </source>
</evidence>
<evidence type="ECO:0000256" key="2">
    <source>
        <dbReference type="ARBA" id="ARBA00022723"/>
    </source>
</evidence>
<evidence type="ECO:0000256" key="7">
    <source>
        <dbReference type="ARBA" id="ARBA00023163"/>
    </source>
</evidence>
<evidence type="ECO:0000256" key="4">
    <source>
        <dbReference type="ARBA" id="ARBA00022833"/>
    </source>
</evidence>
<feature type="domain" description="NR LBD" evidence="9">
    <location>
        <begin position="48"/>
        <end position="278"/>
    </location>
</feature>
<feature type="non-terminal residue" evidence="10">
    <location>
        <position position="1"/>
    </location>
</feature>
<dbReference type="SUPFAM" id="SSF48508">
    <property type="entry name" value="Nuclear receptor ligand-binding domain"/>
    <property type="match status" value="1"/>
</dbReference>
<keyword evidence="7" id="KW-0804">Transcription</keyword>
<dbReference type="EMBL" id="BTSX01000005">
    <property type="protein sequence ID" value="GMT00134.1"/>
    <property type="molecule type" value="Genomic_DNA"/>
</dbReference>
<feature type="non-terminal residue" evidence="10">
    <location>
        <position position="278"/>
    </location>
</feature>
<keyword evidence="6" id="KW-0238">DNA-binding</keyword>
<keyword evidence="4" id="KW-0862">Zinc</keyword>
<proteinExistence type="inferred from homology"/>
<dbReference type="GO" id="GO:0030154">
    <property type="term" value="P:cell differentiation"/>
    <property type="evidence" value="ECO:0007669"/>
    <property type="project" value="TreeGrafter"/>
</dbReference>
<dbReference type="GO" id="GO:0008270">
    <property type="term" value="F:zinc ion binding"/>
    <property type="evidence" value="ECO:0007669"/>
    <property type="project" value="UniProtKB-KW"/>
</dbReference>
<sequence length="278" mass="32114">LAMSVEEGHPELCELQDSYLNDRHFPPSQQMLGLKPIIDEEFGLMEKDDTDLLNFVLQTNKDAWKGPLPTEESKLHSQELPSKVTMLHMMVGAIKRMILMARKFPAMIELHDTDQMKLYKSCYLDVMIIRGAMAYDPKENAWKGPTSDHDYKIKMDAMNDDATGVNMFEKSIRLYTMFKEEYRSDEPVMLLLNMIVLFDPNVEGLTNVVAVKNEQNRYKRCLKRYMFTKLHKNPNSTVQNEYKSLLDRLATVRTMTPGARGIMVEHADSMAPLLKELL</sequence>
<gene>
    <name evidence="10" type="ORF">PENTCL1PPCAC_22308</name>
</gene>
<evidence type="ECO:0000259" key="9">
    <source>
        <dbReference type="PROSITE" id="PS51843"/>
    </source>
</evidence>
<evidence type="ECO:0000256" key="8">
    <source>
        <dbReference type="ARBA" id="ARBA00023170"/>
    </source>
</evidence>
<reference evidence="10" key="1">
    <citation type="submission" date="2023-10" db="EMBL/GenBank/DDBJ databases">
        <title>Genome assembly of Pristionchus species.</title>
        <authorList>
            <person name="Yoshida K."/>
            <person name="Sommer R.J."/>
        </authorList>
    </citation>
    <scope>NUCLEOTIDE SEQUENCE</scope>
    <source>
        <strain evidence="10">RS0144</strain>
    </source>
</reference>